<dbReference type="EMBL" id="CP157762">
    <property type="protein sequence ID" value="XBP93772.1"/>
    <property type="molecule type" value="Genomic_DNA"/>
</dbReference>
<dbReference type="PANTHER" id="PTHR35908:SF1">
    <property type="entry name" value="CONSERVED PROTEIN"/>
    <property type="match status" value="1"/>
</dbReference>
<dbReference type="PANTHER" id="PTHR35908">
    <property type="entry name" value="HYPOTHETICAL FUSION PROTEIN"/>
    <property type="match status" value="1"/>
</dbReference>
<protein>
    <submittedName>
        <fullName evidence="2">VOC family protein</fullName>
    </submittedName>
</protein>
<organism evidence="2">
    <name type="scientific">Micromonospora sp. CCTCC AA 2012012</name>
    <dbReference type="NCBI Taxonomy" id="3111921"/>
    <lineage>
        <taxon>Bacteria</taxon>
        <taxon>Bacillati</taxon>
        <taxon>Actinomycetota</taxon>
        <taxon>Actinomycetes</taxon>
        <taxon>Micromonosporales</taxon>
        <taxon>Micromonosporaceae</taxon>
        <taxon>Micromonospora</taxon>
    </lineage>
</organism>
<dbReference type="Gene3D" id="3.10.180.10">
    <property type="entry name" value="2,3-Dihydroxybiphenyl 1,2-Dioxygenase, domain 1"/>
    <property type="match status" value="1"/>
</dbReference>
<dbReference type="InterPro" id="IPR029068">
    <property type="entry name" value="Glyas_Bleomycin-R_OHBP_Dase"/>
</dbReference>
<accession>A0AAU7M866</accession>
<gene>
    <name evidence="3" type="ORF">ABUL08_30170</name>
    <name evidence="2" type="ORF">VK199_30080</name>
</gene>
<proteinExistence type="predicted"/>
<evidence type="ECO:0000259" key="1">
    <source>
        <dbReference type="Pfam" id="PF18029"/>
    </source>
</evidence>
<dbReference type="RefSeq" id="WP_350933461.1">
    <property type="nucleotide sequence ID" value="NZ_CP157762.1"/>
</dbReference>
<reference evidence="2" key="1">
    <citation type="submission" date="2024-01" db="EMBL/GenBank/DDBJ databases">
        <title>The genome sequence of Micromonospora mangrovi CCTCC AA 2012012.</title>
        <authorList>
            <person name="Gao J."/>
        </authorList>
    </citation>
    <scope>NUCLEOTIDE SEQUENCE</scope>
    <source>
        <strain evidence="2">CCTCC AA 2012012</strain>
    </source>
</reference>
<dbReference type="EMBL" id="CP159342">
    <property type="protein sequence ID" value="XCH74471.1"/>
    <property type="molecule type" value="Genomic_DNA"/>
</dbReference>
<reference evidence="3" key="2">
    <citation type="submission" date="2024-06" db="EMBL/GenBank/DDBJ databases">
        <title>Micromonospora mangrovi CCTCC AA 2012012 genome sequences.</title>
        <authorList>
            <person name="Gao J."/>
        </authorList>
    </citation>
    <scope>NUCLEOTIDE SEQUENCE</scope>
    <source>
        <strain evidence="3">CCTCC AA 2012012</strain>
    </source>
</reference>
<dbReference type="AlphaFoldDB" id="A0AAU7M866"/>
<feature type="domain" description="Glyoxalase-like" evidence="1">
    <location>
        <begin position="7"/>
        <end position="117"/>
    </location>
</feature>
<dbReference type="SUPFAM" id="SSF54593">
    <property type="entry name" value="Glyoxalase/Bleomycin resistance protein/Dihydroxybiphenyl dioxygenase"/>
    <property type="match status" value="1"/>
</dbReference>
<dbReference type="Pfam" id="PF18029">
    <property type="entry name" value="Glyoxalase_6"/>
    <property type="match status" value="1"/>
</dbReference>
<evidence type="ECO:0000313" key="2">
    <source>
        <dbReference type="EMBL" id="XBP93772.1"/>
    </source>
</evidence>
<sequence length="131" mass="13939">MPDLAAIVIHCRDPYLLAPFWSAVTGLPVADEDQAKLADHALGPTEAVLLRDPAGHRPDVWISPAAADLPAPGRIHLDLVGDAEERAAVLEAGATVVRELPRWTVLADPEGNEFCLLPRTEAHGDALPPGH</sequence>
<evidence type="ECO:0000313" key="3">
    <source>
        <dbReference type="EMBL" id="XCH74471.1"/>
    </source>
</evidence>
<name>A0AAU7M866_9ACTN</name>
<dbReference type="InterPro" id="IPR041581">
    <property type="entry name" value="Glyoxalase_6"/>
</dbReference>